<dbReference type="InterPro" id="IPR025282">
    <property type="entry name" value="DUF4214"/>
</dbReference>
<organism evidence="3 4">
    <name type="scientific">Xanthomonas sacchari</name>
    <dbReference type="NCBI Taxonomy" id="56458"/>
    <lineage>
        <taxon>Bacteria</taxon>
        <taxon>Pseudomonadati</taxon>
        <taxon>Pseudomonadota</taxon>
        <taxon>Gammaproteobacteria</taxon>
        <taxon>Lysobacterales</taxon>
        <taxon>Lysobacteraceae</taxon>
        <taxon>Xanthomonas</taxon>
    </lineage>
</organism>
<keyword evidence="3" id="KW-0489">Methyltransferase</keyword>
<protein>
    <submittedName>
        <fullName evidence="3">Methyltransferase</fullName>
    </submittedName>
</protein>
<comment type="caution">
    <text evidence="3">The sequence shown here is derived from an EMBL/GenBank/DDBJ whole genome shotgun (WGS) entry which is preliminary data.</text>
</comment>
<dbReference type="RefSeq" id="WP_081481865.1">
    <property type="nucleotide sequence ID" value="NZ_CP132343.1"/>
</dbReference>
<dbReference type="SUPFAM" id="SSF53335">
    <property type="entry name" value="S-adenosyl-L-methionine-dependent methyltransferases"/>
    <property type="match status" value="1"/>
</dbReference>
<dbReference type="AlphaFoldDB" id="A0A2P5Z2Y9"/>
<reference evidence="3 4" key="1">
    <citation type="submission" date="2016-08" db="EMBL/GenBank/DDBJ databases">
        <authorList>
            <person name="Seilhamer J.J."/>
        </authorList>
    </citation>
    <scope>NUCLEOTIDE SEQUENCE [LARGE SCALE GENOMIC DNA]</scope>
    <source>
        <strain evidence="3 4">CFBP4641</strain>
    </source>
</reference>
<evidence type="ECO:0000256" key="1">
    <source>
        <dbReference type="ARBA" id="ARBA00022679"/>
    </source>
</evidence>
<dbReference type="PANTHER" id="PTHR43861">
    <property type="entry name" value="TRANS-ACONITATE 2-METHYLTRANSFERASE-RELATED"/>
    <property type="match status" value="1"/>
</dbReference>
<evidence type="ECO:0000259" key="2">
    <source>
        <dbReference type="Pfam" id="PF13946"/>
    </source>
</evidence>
<dbReference type="EMBL" id="MDEK01000011">
    <property type="protein sequence ID" value="PPU81965.1"/>
    <property type="molecule type" value="Genomic_DNA"/>
</dbReference>
<keyword evidence="1 3" id="KW-0808">Transferase</keyword>
<dbReference type="Pfam" id="PF13489">
    <property type="entry name" value="Methyltransf_23"/>
    <property type="match status" value="1"/>
</dbReference>
<feature type="domain" description="DUF4214" evidence="2">
    <location>
        <begin position="59"/>
        <end position="107"/>
    </location>
</feature>
<dbReference type="GO" id="GO:0032259">
    <property type="term" value="P:methylation"/>
    <property type="evidence" value="ECO:0007669"/>
    <property type="project" value="UniProtKB-KW"/>
</dbReference>
<accession>A0A2P5Z2Y9</accession>
<dbReference type="Pfam" id="PF13946">
    <property type="entry name" value="DUF4214"/>
    <property type="match status" value="1"/>
</dbReference>
<evidence type="ECO:0000313" key="4">
    <source>
        <dbReference type="Proteomes" id="UP000247346"/>
    </source>
</evidence>
<sequence>MSVGEILRKINTAVLRKTATGVTGVDSLFWPENFEIWTAAAPATPPREVYEVADLLSQDDADFVSNAYRVLLRRAPDSAGFLGNIEAIRRGAQTKLEVIASLRFSPEGMAVGVPVRGLRLAWLLHRWKRKPLVGPILSWAYELLCLGRRGKQLDWLEVRGAREVHRLGRHVNHVVLEAGGRLEAIEHELSALREARKALEILVQSNVSSLVEIASFARELPARLERDQAILSRLEAREGQLAEEEARRAALAPQLDALYSSFEDRFRGPESLIQARARPYLQFVRECGAGTLEAPVIDVGCGRGEWLALLRDEGLHARGVDLSSRFANDATARGLDVIEGDAVDVLRAMPAGSVGAVTSMHLVEHLPFDRVVEFLDVCRHVLRPGGLLILETPNPENLDVATIYFYMDPTHRNPLPPEMLRWVVEARGYPDARIERLSEARELSAPSLLPDALPGSPSVNSLIARTHVAPDYAIVAHRGENSHE</sequence>
<name>A0A2P5Z2Y9_9XANT</name>
<dbReference type="OrthoDB" id="8210690at2"/>
<dbReference type="PANTHER" id="PTHR43861:SF3">
    <property type="entry name" value="PUTATIVE (AFU_ORTHOLOGUE AFUA_2G14390)-RELATED"/>
    <property type="match status" value="1"/>
</dbReference>
<dbReference type="InterPro" id="IPR029063">
    <property type="entry name" value="SAM-dependent_MTases_sf"/>
</dbReference>
<dbReference type="CDD" id="cd02440">
    <property type="entry name" value="AdoMet_MTases"/>
    <property type="match status" value="1"/>
</dbReference>
<gene>
    <name evidence="3" type="ORF">XsacCFBP4641_12890</name>
</gene>
<dbReference type="Proteomes" id="UP000247346">
    <property type="component" value="Unassembled WGS sequence"/>
</dbReference>
<proteinExistence type="predicted"/>
<dbReference type="Gene3D" id="3.40.50.150">
    <property type="entry name" value="Vaccinia Virus protein VP39"/>
    <property type="match status" value="1"/>
</dbReference>
<dbReference type="GeneID" id="93877644"/>
<evidence type="ECO:0000313" key="3">
    <source>
        <dbReference type="EMBL" id="PPU81965.1"/>
    </source>
</evidence>
<dbReference type="GO" id="GO:0008168">
    <property type="term" value="F:methyltransferase activity"/>
    <property type="evidence" value="ECO:0007669"/>
    <property type="project" value="UniProtKB-KW"/>
</dbReference>